<dbReference type="PIRSF" id="PIRSF016661">
    <property type="entry name" value="BioY"/>
    <property type="match status" value="1"/>
</dbReference>
<dbReference type="Proteomes" id="UP001232992">
    <property type="component" value="Unassembled WGS sequence"/>
</dbReference>
<feature type="transmembrane region" description="Helical" evidence="3">
    <location>
        <begin position="100"/>
        <end position="120"/>
    </location>
</feature>
<keyword evidence="3" id="KW-0812">Transmembrane</keyword>
<dbReference type="Gene3D" id="1.10.1760.20">
    <property type="match status" value="1"/>
</dbReference>
<keyword evidence="2 3" id="KW-0472">Membrane</keyword>
<comment type="subcellular location">
    <subcellularLocation>
        <location evidence="2">Cell membrane</location>
        <topology evidence="2">Multi-pass membrane protein</topology>
    </subcellularLocation>
</comment>
<evidence type="ECO:0000313" key="4">
    <source>
        <dbReference type="EMBL" id="MDJ1183182.1"/>
    </source>
</evidence>
<organism evidence="4 5">
    <name type="scientific">Roseofilum casamattae BLCC-M143</name>
    <dbReference type="NCBI Taxonomy" id="3022442"/>
    <lineage>
        <taxon>Bacteria</taxon>
        <taxon>Bacillati</taxon>
        <taxon>Cyanobacteriota</taxon>
        <taxon>Cyanophyceae</taxon>
        <taxon>Desertifilales</taxon>
        <taxon>Desertifilaceae</taxon>
        <taxon>Roseofilum</taxon>
        <taxon>Roseofilum casamattae</taxon>
    </lineage>
</organism>
<feature type="transmembrane region" description="Helical" evidence="3">
    <location>
        <begin position="73"/>
        <end position="94"/>
    </location>
</feature>
<sequence length="197" mass="21253">MNFSGPLFEFLWAFIGLILTIGGTFVEAFIASPIWPPQDYSIALHSLGVTSQIGAVLLVGCMGGKKAGALSQVGYLMLGLTWFPVFAQGGGASYFKEPSFGYLLGFVPGAWTCGFLAFRFPPRPEWLALSCTCGLICIHVTGILYLLLAQLWMSGGETSPLFSEMVAQYSWTPLPGQLAVVCAATAIAYALRHLMFY</sequence>
<feature type="transmembrane region" description="Helical" evidence="3">
    <location>
        <begin position="173"/>
        <end position="191"/>
    </location>
</feature>
<comment type="caution">
    <text evidence="4">The sequence shown here is derived from an EMBL/GenBank/DDBJ whole genome shotgun (WGS) entry which is preliminary data.</text>
</comment>
<evidence type="ECO:0000256" key="3">
    <source>
        <dbReference type="SAM" id="Phobius"/>
    </source>
</evidence>
<reference evidence="4 5" key="1">
    <citation type="submission" date="2023-01" db="EMBL/GenBank/DDBJ databases">
        <title>Novel diversity within Roseofilum (Cyanobacteria; Desertifilaceae) from marine benthic mats with descriptions of four novel species.</title>
        <authorList>
            <person name="Wang Y."/>
            <person name="Berthold D.E."/>
            <person name="Hu J."/>
            <person name="Lefler F.W."/>
            <person name="Laughinghouse H.D. IV."/>
        </authorList>
    </citation>
    <scope>NUCLEOTIDE SEQUENCE [LARGE SCALE GENOMIC DNA]</scope>
    <source>
        <strain evidence="4 5">BLCC-M143</strain>
    </source>
</reference>
<dbReference type="RefSeq" id="WP_283757837.1">
    <property type="nucleotide sequence ID" value="NZ_JAQOSQ010000006.1"/>
</dbReference>
<keyword evidence="3" id="KW-1133">Transmembrane helix</keyword>
<evidence type="ECO:0000256" key="1">
    <source>
        <dbReference type="ARBA" id="ARBA00010692"/>
    </source>
</evidence>
<feature type="transmembrane region" description="Helical" evidence="3">
    <location>
        <begin position="127"/>
        <end position="153"/>
    </location>
</feature>
<keyword evidence="2" id="KW-1003">Cell membrane</keyword>
<keyword evidence="2" id="KW-0813">Transport</keyword>
<keyword evidence="5" id="KW-1185">Reference proteome</keyword>
<dbReference type="InterPro" id="IPR003784">
    <property type="entry name" value="BioY"/>
</dbReference>
<feature type="transmembrane region" description="Helical" evidence="3">
    <location>
        <begin position="42"/>
        <end position="61"/>
    </location>
</feature>
<evidence type="ECO:0000313" key="5">
    <source>
        <dbReference type="Proteomes" id="UP001232992"/>
    </source>
</evidence>
<accession>A0ABT7BVG3</accession>
<dbReference type="PANTHER" id="PTHR34295:SF1">
    <property type="entry name" value="BIOTIN TRANSPORTER BIOY"/>
    <property type="match status" value="1"/>
</dbReference>
<comment type="similarity">
    <text evidence="1 2">Belongs to the BioY family.</text>
</comment>
<dbReference type="EMBL" id="JAQOSQ010000006">
    <property type="protein sequence ID" value="MDJ1183182.1"/>
    <property type="molecule type" value="Genomic_DNA"/>
</dbReference>
<dbReference type="PANTHER" id="PTHR34295">
    <property type="entry name" value="BIOTIN TRANSPORTER BIOY"/>
    <property type="match status" value="1"/>
</dbReference>
<dbReference type="Pfam" id="PF02632">
    <property type="entry name" value="BioY"/>
    <property type="match status" value="1"/>
</dbReference>
<protein>
    <recommendedName>
        <fullName evidence="2">Biotin transporter</fullName>
    </recommendedName>
</protein>
<feature type="transmembrane region" description="Helical" evidence="3">
    <location>
        <begin position="7"/>
        <end position="30"/>
    </location>
</feature>
<proteinExistence type="inferred from homology"/>
<name>A0ABT7BVG3_9CYAN</name>
<gene>
    <name evidence="4" type="ORF">PMH09_08235</name>
</gene>
<evidence type="ECO:0000256" key="2">
    <source>
        <dbReference type="PIRNR" id="PIRNR016661"/>
    </source>
</evidence>